<evidence type="ECO:0000313" key="1">
    <source>
        <dbReference type="EMBL" id="GFY19771.1"/>
    </source>
</evidence>
<name>A0A8X6SX43_TRICX</name>
<dbReference type="EMBL" id="BMAU01021353">
    <property type="protein sequence ID" value="GFY19771.1"/>
    <property type="molecule type" value="Genomic_DNA"/>
</dbReference>
<comment type="caution">
    <text evidence="1">The sequence shown here is derived from an EMBL/GenBank/DDBJ whole genome shotgun (WGS) entry which is preliminary data.</text>
</comment>
<protein>
    <submittedName>
        <fullName evidence="1">Uncharacterized protein</fullName>
    </submittedName>
</protein>
<sequence>MDFRSIFDPPETMTHLPSILSVDLKELIKKRTRINDDDIVCMTGPNQTKSGPDDCSGNLFNIIHKRFVDENTTPISCRAATIAGQLKIGAGVSSVSVNNYHNSCMFF</sequence>
<reference evidence="1" key="1">
    <citation type="submission" date="2020-08" db="EMBL/GenBank/DDBJ databases">
        <title>Multicomponent nature underlies the extraordinary mechanical properties of spider dragline silk.</title>
        <authorList>
            <person name="Kono N."/>
            <person name="Nakamura H."/>
            <person name="Mori M."/>
            <person name="Yoshida Y."/>
            <person name="Ohtoshi R."/>
            <person name="Malay A.D."/>
            <person name="Moran D.A.P."/>
            <person name="Tomita M."/>
            <person name="Numata K."/>
            <person name="Arakawa K."/>
        </authorList>
    </citation>
    <scope>NUCLEOTIDE SEQUENCE</scope>
</reference>
<proteinExistence type="predicted"/>
<dbReference type="AlphaFoldDB" id="A0A8X6SX43"/>
<dbReference type="Proteomes" id="UP000887159">
    <property type="component" value="Unassembled WGS sequence"/>
</dbReference>
<accession>A0A8X6SX43</accession>
<gene>
    <name evidence="1" type="ORF">TNCV_4649411</name>
</gene>
<evidence type="ECO:0000313" key="2">
    <source>
        <dbReference type="Proteomes" id="UP000887159"/>
    </source>
</evidence>
<keyword evidence="2" id="KW-1185">Reference proteome</keyword>
<organism evidence="1 2">
    <name type="scientific">Trichonephila clavipes</name>
    <name type="common">Golden silk orbweaver</name>
    <name type="synonym">Nephila clavipes</name>
    <dbReference type="NCBI Taxonomy" id="2585209"/>
    <lineage>
        <taxon>Eukaryota</taxon>
        <taxon>Metazoa</taxon>
        <taxon>Ecdysozoa</taxon>
        <taxon>Arthropoda</taxon>
        <taxon>Chelicerata</taxon>
        <taxon>Arachnida</taxon>
        <taxon>Araneae</taxon>
        <taxon>Araneomorphae</taxon>
        <taxon>Entelegynae</taxon>
        <taxon>Araneoidea</taxon>
        <taxon>Nephilidae</taxon>
        <taxon>Trichonephila</taxon>
    </lineage>
</organism>